<sequence length="180" mass="19395">MTTTHSPSVAPRTLMGAATLASVLLGSALFAPALAATFKDTPNGFSVTPPPGWTQRSFEGTAVVYADKEQSGFVPNMNVIVQPLPAGMTLAQYNMVSQKQVKELITDGKIIATRDTTLGGLKAKKTFYTGNQGKFKLYFISTYTVRGGKAYLVTATTKLGMEANLKKVNANFIRNFKFVN</sequence>
<accession>A0ABU4DMZ2</accession>
<dbReference type="Pfam" id="PF01789">
    <property type="entry name" value="PsbP"/>
    <property type="match status" value="1"/>
</dbReference>
<feature type="chain" id="PRO_5045332835" evidence="1">
    <location>
        <begin position="36"/>
        <end position="180"/>
    </location>
</feature>
<dbReference type="Proteomes" id="UP001276150">
    <property type="component" value="Unassembled WGS sequence"/>
</dbReference>
<keyword evidence="1" id="KW-0732">Signal</keyword>
<gene>
    <name evidence="3" type="ORF">ORD21_04215</name>
</gene>
<feature type="domain" description="PsbP C-terminal" evidence="2">
    <location>
        <begin position="37"/>
        <end position="157"/>
    </location>
</feature>
<dbReference type="Gene3D" id="3.40.1000.10">
    <property type="entry name" value="Mog1/PsbP, alpha/beta/alpha sandwich"/>
    <property type="match status" value="1"/>
</dbReference>
<name>A0ABU4DMZ2_9DEIO</name>
<dbReference type="EMBL" id="JAPMIV010000004">
    <property type="protein sequence ID" value="MDV6373801.1"/>
    <property type="molecule type" value="Genomic_DNA"/>
</dbReference>
<evidence type="ECO:0000256" key="1">
    <source>
        <dbReference type="SAM" id="SignalP"/>
    </source>
</evidence>
<dbReference type="RefSeq" id="WP_317639118.1">
    <property type="nucleotide sequence ID" value="NZ_JAPMIV010000004.1"/>
</dbReference>
<keyword evidence="4" id="KW-1185">Reference proteome</keyword>
<dbReference type="InterPro" id="IPR002683">
    <property type="entry name" value="PsbP_C"/>
</dbReference>
<evidence type="ECO:0000259" key="2">
    <source>
        <dbReference type="Pfam" id="PF01789"/>
    </source>
</evidence>
<evidence type="ECO:0000313" key="3">
    <source>
        <dbReference type="EMBL" id="MDV6373801.1"/>
    </source>
</evidence>
<reference evidence="3 4" key="1">
    <citation type="submission" date="2022-11" db="EMBL/GenBank/DDBJ databases">
        <title>Deinococcus ZS9-10, Low Temperature and Draught-tolerating, UV-resistant Bacteria from Continental Antarctica.</title>
        <authorList>
            <person name="Cheng L."/>
        </authorList>
    </citation>
    <scope>NUCLEOTIDE SEQUENCE [LARGE SCALE GENOMIC DNA]</scope>
    <source>
        <strain evidence="3 4">ZS9-10</strain>
    </source>
</reference>
<comment type="caution">
    <text evidence="3">The sequence shown here is derived from an EMBL/GenBank/DDBJ whole genome shotgun (WGS) entry which is preliminary data.</text>
</comment>
<proteinExistence type="predicted"/>
<organism evidence="3 4">
    <name type="scientific">Deinococcus arenicola</name>
    <dbReference type="NCBI Taxonomy" id="2994950"/>
    <lineage>
        <taxon>Bacteria</taxon>
        <taxon>Thermotogati</taxon>
        <taxon>Deinococcota</taxon>
        <taxon>Deinococci</taxon>
        <taxon>Deinococcales</taxon>
        <taxon>Deinococcaceae</taxon>
        <taxon>Deinococcus</taxon>
    </lineage>
</organism>
<feature type="signal peptide" evidence="1">
    <location>
        <begin position="1"/>
        <end position="35"/>
    </location>
</feature>
<protein>
    <submittedName>
        <fullName evidence="3">PsbP-related protein</fullName>
    </submittedName>
</protein>
<evidence type="ECO:0000313" key="4">
    <source>
        <dbReference type="Proteomes" id="UP001276150"/>
    </source>
</evidence>